<dbReference type="PANTHER" id="PTHR47765:SF2">
    <property type="entry name" value="EXONUCLEASE MUT-7 HOMOLOG"/>
    <property type="match status" value="1"/>
</dbReference>
<organism evidence="1 2">
    <name type="scientific">Fraxinus pennsylvanica</name>
    <dbReference type="NCBI Taxonomy" id="56036"/>
    <lineage>
        <taxon>Eukaryota</taxon>
        <taxon>Viridiplantae</taxon>
        <taxon>Streptophyta</taxon>
        <taxon>Embryophyta</taxon>
        <taxon>Tracheophyta</taxon>
        <taxon>Spermatophyta</taxon>
        <taxon>Magnoliopsida</taxon>
        <taxon>eudicotyledons</taxon>
        <taxon>Gunneridae</taxon>
        <taxon>Pentapetalae</taxon>
        <taxon>asterids</taxon>
        <taxon>lamiids</taxon>
        <taxon>Lamiales</taxon>
        <taxon>Oleaceae</taxon>
        <taxon>Oleeae</taxon>
        <taxon>Fraxinus</taxon>
    </lineage>
</organism>
<name>A0AAD2DY38_9LAMI</name>
<dbReference type="InterPro" id="IPR052408">
    <property type="entry name" value="Exonuclease_MUT-7-like"/>
</dbReference>
<dbReference type="EMBL" id="OU503047">
    <property type="protein sequence ID" value="CAI9772017.1"/>
    <property type="molecule type" value="Genomic_DNA"/>
</dbReference>
<dbReference type="PANTHER" id="PTHR47765">
    <property type="entry name" value="3'-5' EXONUCLEASE DOMAIN-CONTAINING PROTEIN"/>
    <property type="match status" value="1"/>
</dbReference>
<evidence type="ECO:0000313" key="2">
    <source>
        <dbReference type="Proteomes" id="UP000834106"/>
    </source>
</evidence>
<evidence type="ECO:0000313" key="1">
    <source>
        <dbReference type="EMBL" id="CAI9772017.1"/>
    </source>
</evidence>
<sequence length="128" mass="14734">MNSCFEVNETLQLNVSEDRLVSRCTICNTKFIYKLLSTEEAVEAAKGYQNIPNCLFNKNIQLWQCMTAIKFAGRLGNAKYSSGPLSLQTRTSFFCVNETFQLNVSEDRLMSWCTKRNTKFIYKLLSTE</sequence>
<accession>A0AAD2DY38</accession>
<dbReference type="Proteomes" id="UP000834106">
    <property type="component" value="Chromosome 12"/>
</dbReference>
<proteinExistence type="predicted"/>
<reference evidence="1" key="1">
    <citation type="submission" date="2023-05" db="EMBL/GenBank/DDBJ databases">
        <authorList>
            <person name="Huff M."/>
        </authorList>
    </citation>
    <scope>NUCLEOTIDE SEQUENCE</scope>
</reference>
<protein>
    <submittedName>
        <fullName evidence="1">Uncharacterized protein</fullName>
    </submittedName>
</protein>
<keyword evidence="2" id="KW-1185">Reference proteome</keyword>
<dbReference type="AlphaFoldDB" id="A0AAD2DY38"/>
<gene>
    <name evidence="1" type="ORF">FPE_LOCUS19447</name>
</gene>